<protein>
    <recommendedName>
        <fullName evidence="6">Stress-associated endoplasmic reticulum protein</fullName>
    </recommendedName>
</protein>
<keyword evidence="2 6" id="KW-0812">Transmembrane</keyword>
<feature type="transmembrane region" description="Helical" evidence="6">
    <location>
        <begin position="145"/>
        <end position="166"/>
    </location>
</feature>
<comment type="subcellular location">
    <subcellularLocation>
        <location evidence="6">Membrane</location>
        <topology evidence="6">Single-pass membrane protein</topology>
    </subcellularLocation>
    <subcellularLocation>
        <location evidence="6">Endoplasmic reticulum membrane</location>
        <topology evidence="6">Single-pass membrane protein</topology>
    </subcellularLocation>
</comment>
<sequence>MSHGVYSANYQAGNLASPVKRRCKLPETMTDHGQIPSTGRVNAYTDIHEDTTATKRSPQCTHKISHKPSRLTPSEARIQPSPPPTTPHHPKSRITNYHPPHISVMAQTPQQRKANEKFAKREEAKRGKPEKSVKKQKFKSPISQGWLIVIGFAVFGGIVFELIRMFF</sequence>
<dbReference type="InterPro" id="IPR010580">
    <property type="entry name" value="ER_stress-assoc"/>
</dbReference>
<comment type="similarity">
    <text evidence="1 6">Belongs to the RAMP4 family.</text>
</comment>
<dbReference type="InParanoid" id="D5GPP9"/>
<dbReference type="AlphaFoldDB" id="D5GPP9"/>
<dbReference type="Pfam" id="PF06624">
    <property type="entry name" value="RAMP4"/>
    <property type="match status" value="1"/>
</dbReference>
<evidence type="ECO:0000313" key="9">
    <source>
        <dbReference type="Proteomes" id="UP000006911"/>
    </source>
</evidence>
<dbReference type="GO" id="GO:0005789">
    <property type="term" value="C:endoplasmic reticulum membrane"/>
    <property type="evidence" value="ECO:0007669"/>
    <property type="project" value="UniProtKB-SubCell"/>
</dbReference>
<organism evidence="8 9">
    <name type="scientific">Tuber melanosporum (strain Mel28)</name>
    <name type="common">Perigord black truffle</name>
    <dbReference type="NCBI Taxonomy" id="656061"/>
    <lineage>
        <taxon>Eukaryota</taxon>
        <taxon>Fungi</taxon>
        <taxon>Dikarya</taxon>
        <taxon>Ascomycota</taxon>
        <taxon>Pezizomycotina</taxon>
        <taxon>Pezizomycetes</taxon>
        <taxon>Pezizales</taxon>
        <taxon>Tuberaceae</taxon>
        <taxon>Tuber</taxon>
    </lineage>
</organism>
<dbReference type="KEGG" id="tml:GSTUM_00011967001"/>
<keyword evidence="4 6" id="KW-1133">Transmembrane helix</keyword>
<evidence type="ECO:0000256" key="4">
    <source>
        <dbReference type="ARBA" id="ARBA00022989"/>
    </source>
</evidence>
<evidence type="ECO:0000313" key="8">
    <source>
        <dbReference type="EMBL" id="CAZ86492.1"/>
    </source>
</evidence>
<accession>D5GPP9</accession>
<evidence type="ECO:0000256" key="2">
    <source>
        <dbReference type="ARBA" id="ARBA00022692"/>
    </source>
</evidence>
<keyword evidence="9" id="KW-1185">Reference proteome</keyword>
<dbReference type="HOGENOM" id="CLU_1595760_0_0_1"/>
<keyword evidence="5 6" id="KW-0472">Membrane</keyword>
<evidence type="ECO:0000256" key="5">
    <source>
        <dbReference type="ARBA" id="ARBA00023136"/>
    </source>
</evidence>
<dbReference type="GeneID" id="9186724"/>
<dbReference type="eggNOG" id="ENOG502SDGZ">
    <property type="taxonomic scope" value="Eukaryota"/>
</dbReference>
<keyword evidence="3 6" id="KW-0256">Endoplasmic reticulum</keyword>
<evidence type="ECO:0000256" key="3">
    <source>
        <dbReference type="ARBA" id="ARBA00022824"/>
    </source>
</evidence>
<reference evidence="8" key="1">
    <citation type="journal article" date="2010" name="Nature">
        <title>Perigord black truffle genome uncovers evolutionary origins and mechanisms of symbiosis.</title>
        <authorList>
            <person name="Martin F."/>
            <person name="Kohler A."/>
            <person name="Murat C."/>
            <person name="Balestrini R."/>
            <person name="Coutinho P.M."/>
            <person name="Jaillon O."/>
            <person name="Montanini B."/>
            <person name="Morin E."/>
            <person name="Noel B."/>
            <person name="Percudani R."/>
            <person name="Porcel B."/>
            <person name="Rubini A."/>
            <person name="Amicucci A."/>
            <person name="Amselem J."/>
            <person name="Anthouard V."/>
            <person name="Arcioni S."/>
            <person name="Artiguenave F."/>
            <person name="Aury J.M."/>
            <person name="Ballario P."/>
            <person name="Bolchi A."/>
            <person name="Brenna A."/>
            <person name="Brun A."/>
            <person name="Buee M."/>
            <person name="Cantarel B."/>
            <person name="Chevalier G."/>
            <person name="Couloux A."/>
            <person name="Da Silva C."/>
            <person name="Denoeud F."/>
            <person name="Duplessis S."/>
            <person name="Ghignone S."/>
            <person name="Hilselberger B."/>
            <person name="Iotti M."/>
            <person name="Marcais B."/>
            <person name="Mello A."/>
            <person name="Miranda M."/>
            <person name="Pacioni G."/>
            <person name="Quesneville H."/>
            <person name="Riccioni C."/>
            <person name="Ruotolo R."/>
            <person name="Splivallo R."/>
            <person name="Stocchi V."/>
            <person name="Tisserant E."/>
            <person name="Viscomi A.R."/>
            <person name="Zambonelli A."/>
            <person name="Zampieri E."/>
            <person name="Henrissat B."/>
            <person name="Lebrun M.H."/>
            <person name="Paolocci F."/>
            <person name="Bonfante P."/>
            <person name="Ottonello S."/>
            <person name="Wincker P."/>
        </authorList>
    </citation>
    <scope>NUCLEOTIDE SEQUENCE [LARGE SCALE GENOMIC DNA]</scope>
    <source>
        <strain evidence="8">Mel28</strain>
    </source>
</reference>
<evidence type="ECO:0000256" key="1">
    <source>
        <dbReference type="ARBA" id="ARBA00005500"/>
    </source>
</evidence>
<dbReference type="RefSeq" id="XP_002842301.1">
    <property type="nucleotide sequence ID" value="XM_002842255.1"/>
</dbReference>
<dbReference type="EMBL" id="FN430377">
    <property type="protein sequence ID" value="CAZ86492.1"/>
    <property type="molecule type" value="Genomic_DNA"/>
</dbReference>
<proteinExistence type="inferred from homology"/>
<dbReference type="Proteomes" id="UP000006911">
    <property type="component" value="Unassembled WGS sequence"/>
</dbReference>
<comment type="function">
    <text evidence="6">Interacts with target proteins during translocation into the lumen of the endoplasmic reticulum. Protects unfolded target proteins against degradation and facilitate correct glycosylation.</text>
</comment>
<feature type="region of interest" description="Disordered" evidence="7">
    <location>
        <begin position="52"/>
        <end position="99"/>
    </location>
</feature>
<gene>
    <name evidence="8" type="ORF">GSTUM_00011967001</name>
</gene>
<name>D5GPP9_TUBMM</name>
<evidence type="ECO:0000256" key="6">
    <source>
        <dbReference type="RuleBase" id="RU364120"/>
    </source>
</evidence>
<evidence type="ECO:0000256" key="7">
    <source>
        <dbReference type="SAM" id="MobiDB-lite"/>
    </source>
</evidence>